<evidence type="ECO:0000313" key="1">
    <source>
        <dbReference type="EMBL" id="JAD50342.1"/>
    </source>
</evidence>
<dbReference type="AlphaFoldDB" id="A0A0A9ATA7"/>
<reference evidence="1" key="1">
    <citation type="submission" date="2014-09" db="EMBL/GenBank/DDBJ databases">
        <authorList>
            <person name="Magalhaes I.L.F."/>
            <person name="Oliveira U."/>
            <person name="Santos F.R."/>
            <person name="Vidigal T.H.D.A."/>
            <person name="Brescovit A.D."/>
            <person name="Santos A.J."/>
        </authorList>
    </citation>
    <scope>NUCLEOTIDE SEQUENCE</scope>
    <source>
        <tissue evidence="1">Shoot tissue taken approximately 20 cm above the soil surface</tissue>
    </source>
</reference>
<protein>
    <submittedName>
        <fullName evidence="1">Uncharacterized protein</fullName>
    </submittedName>
</protein>
<name>A0A0A9ATA7_ARUDO</name>
<accession>A0A0A9ATA7</accession>
<sequence length="56" mass="6496">MTQHNIYMDGDKDKGMHFVGHTTGYLHIILLSPIIEICQLTPGVYTIHHYKKRITD</sequence>
<dbReference type="EMBL" id="GBRH01247553">
    <property type="protein sequence ID" value="JAD50342.1"/>
    <property type="molecule type" value="Transcribed_RNA"/>
</dbReference>
<proteinExistence type="predicted"/>
<reference evidence="1" key="2">
    <citation type="journal article" date="2015" name="Data Brief">
        <title>Shoot transcriptome of the giant reed, Arundo donax.</title>
        <authorList>
            <person name="Barrero R.A."/>
            <person name="Guerrero F.D."/>
            <person name="Moolhuijzen P."/>
            <person name="Goolsby J.A."/>
            <person name="Tidwell J."/>
            <person name="Bellgard S.E."/>
            <person name="Bellgard M.I."/>
        </authorList>
    </citation>
    <scope>NUCLEOTIDE SEQUENCE</scope>
    <source>
        <tissue evidence="1">Shoot tissue taken approximately 20 cm above the soil surface</tissue>
    </source>
</reference>
<organism evidence="1">
    <name type="scientific">Arundo donax</name>
    <name type="common">Giant reed</name>
    <name type="synonym">Donax arundinaceus</name>
    <dbReference type="NCBI Taxonomy" id="35708"/>
    <lineage>
        <taxon>Eukaryota</taxon>
        <taxon>Viridiplantae</taxon>
        <taxon>Streptophyta</taxon>
        <taxon>Embryophyta</taxon>
        <taxon>Tracheophyta</taxon>
        <taxon>Spermatophyta</taxon>
        <taxon>Magnoliopsida</taxon>
        <taxon>Liliopsida</taxon>
        <taxon>Poales</taxon>
        <taxon>Poaceae</taxon>
        <taxon>PACMAD clade</taxon>
        <taxon>Arundinoideae</taxon>
        <taxon>Arundineae</taxon>
        <taxon>Arundo</taxon>
    </lineage>
</organism>